<feature type="binding site" evidence="8">
    <location>
        <position position="185"/>
    </location>
    <ligand>
        <name>Ca(2+)</name>
        <dbReference type="ChEBI" id="CHEBI:29108"/>
        <label>2</label>
    </ligand>
</feature>
<dbReference type="PANTHER" id="PTHR43447">
    <property type="entry name" value="ALPHA-AMYLASE"/>
    <property type="match status" value="1"/>
</dbReference>
<dbReference type="GO" id="GO:0005975">
    <property type="term" value="P:carbohydrate metabolic process"/>
    <property type="evidence" value="ECO:0007669"/>
    <property type="project" value="InterPro"/>
</dbReference>
<dbReference type="Proteomes" id="UP000188947">
    <property type="component" value="Unassembled WGS sequence"/>
</dbReference>
<feature type="binding site" evidence="8">
    <location>
        <position position="202"/>
    </location>
    <ligand>
        <name>Ca(2+)</name>
        <dbReference type="ChEBI" id="CHEBI:29108"/>
        <label>1</label>
    </ligand>
</feature>
<feature type="binding site" evidence="8">
    <location>
        <position position="237"/>
    </location>
    <ligand>
        <name>Ca(2+)</name>
        <dbReference type="ChEBI" id="CHEBI:29108"/>
        <label>1</label>
    </ligand>
</feature>
<evidence type="ECO:0000256" key="8">
    <source>
        <dbReference type="PIRSR" id="PIRSR001021-2"/>
    </source>
</evidence>
<dbReference type="RefSeq" id="WP_070905386.1">
    <property type="nucleotide sequence ID" value="NZ_CP016378.1"/>
</dbReference>
<evidence type="ECO:0000313" key="10">
    <source>
        <dbReference type="EMBL" id="OOH97171.1"/>
    </source>
</evidence>
<evidence type="ECO:0000256" key="3">
    <source>
        <dbReference type="ARBA" id="ARBA00022723"/>
    </source>
</evidence>
<feature type="active site" description="Proton donor" evidence="7">
    <location>
        <position position="263"/>
    </location>
</feature>
<organism evidence="10 11">
    <name type="scientific">Elizabethkingia meningoseptica</name>
    <name type="common">Chryseobacterium meningosepticum</name>
    <dbReference type="NCBI Taxonomy" id="238"/>
    <lineage>
        <taxon>Bacteria</taxon>
        <taxon>Pseudomonadati</taxon>
        <taxon>Bacteroidota</taxon>
        <taxon>Flavobacteriia</taxon>
        <taxon>Flavobacteriales</taxon>
        <taxon>Weeksellaceae</taxon>
        <taxon>Elizabethkingia</taxon>
    </lineage>
</organism>
<keyword evidence="11" id="KW-1185">Reference proteome</keyword>
<evidence type="ECO:0000256" key="1">
    <source>
        <dbReference type="ARBA" id="ARBA00001913"/>
    </source>
</evidence>
<dbReference type="Gene3D" id="3.20.20.80">
    <property type="entry name" value="Glycosidases"/>
    <property type="match status" value="1"/>
</dbReference>
<dbReference type="SUPFAM" id="SSF51445">
    <property type="entry name" value="(Trans)glycosidases"/>
    <property type="match status" value="1"/>
</dbReference>
<dbReference type="EMBL" id="MPOG01000006">
    <property type="protein sequence ID" value="OOH97171.1"/>
    <property type="molecule type" value="Genomic_DNA"/>
</dbReference>
<dbReference type="Gene3D" id="2.60.40.1180">
    <property type="entry name" value="Golgi alpha-mannosidase II"/>
    <property type="match status" value="1"/>
</dbReference>
<keyword evidence="6" id="KW-0326">Glycosidase</keyword>
<evidence type="ECO:0000256" key="5">
    <source>
        <dbReference type="ARBA" id="ARBA00023277"/>
    </source>
</evidence>
<dbReference type="CDD" id="cd11318">
    <property type="entry name" value="AmyAc_bac_fung_AmyA"/>
    <property type="match status" value="1"/>
</dbReference>
<dbReference type="NCBIfam" id="NF006968">
    <property type="entry name" value="PRK09441.1-1"/>
    <property type="match status" value="1"/>
</dbReference>
<evidence type="ECO:0000256" key="7">
    <source>
        <dbReference type="PIRSR" id="PIRSR001021-1"/>
    </source>
</evidence>
<dbReference type="SMART" id="SM00642">
    <property type="entry name" value="Aamy"/>
    <property type="match status" value="1"/>
</dbReference>
<proteinExistence type="inferred from homology"/>
<dbReference type="InterPro" id="IPR015237">
    <property type="entry name" value="Alpha-amylase_C_pro"/>
</dbReference>
<comment type="cofactor">
    <cofactor evidence="1">
        <name>Ca(2+)</name>
        <dbReference type="ChEBI" id="CHEBI:29108"/>
    </cofactor>
</comment>
<dbReference type="InterPro" id="IPR013776">
    <property type="entry name" value="A-amylase_thermo"/>
</dbReference>
<dbReference type="InterPro" id="IPR017853">
    <property type="entry name" value="GH"/>
</dbReference>
<dbReference type="GO" id="GO:0004553">
    <property type="term" value="F:hydrolase activity, hydrolyzing O-glycosyl compounds"/>
    <property type="evidence" value="ECO:0007669"/>
    <property type="project" value="InterPro"/>
</dbReference>
<dbReference type="NCBIfam" id="NF006969">
    <property type="entry name" value="PRK09441.1-2"/>
    <property type="match status" value="1"/>
</dbReference>
<evidence type="ECO:0000259" key="9">
    <source>
        <dbReference type="SMART" id="SM00642"/>
    </source>
</evidence>
<evidence type="ECO:0000256" key="6">
    <source>
        <dbReference type="ARBA" id="ARBA00023295"/>
    </source>
</evidence>
<evidence type="ECO:0000313" key="11">
    <source>
        <dbReference type="Proteomes" id="UP000188947"/>
    </source>
</evidence>
<dbReference type="AlphaFoldDB" id="A0A1T3IRK0"/>
<reference evidence="10 11" key="1">
    <citation type="submission" date="2016-11" db="EMBL/GenBank/DDBJ databases">
        <title>Genome sequence and comparative genomic analysis of clinical strain Elizabethkingia meningoseptica 61421 PRCM.</title>
        <authorList>
            <person name="Wang M."/>
            <person name="Hu S."/>
            <person name="Cao L."/>
            <person name="Jiang T."/>
            <person name="Zhou Y."/>
            <person name="Ming D."/>
        </authorList>
    </citation>
    <scope>NUCLEOTIDE SEQUENCE [LARGE SCALE GENOMIC DNA]</scope>
    <source>
        <strain evidence="10 11">61421 PRCM</strain>
    </source>
</reference>
<protein>
    <submittedName>
        <fullName evidence="10">Alpha-amylase</fullName>
    </submittedName>
</protein>
<feature type="binding site" evidence="8">
    <location>
        <position position="103"/>
    </location>
    <ligand>
        <name>Ca(2+)</name>
        <dbReference type="ChEBI" id="CHEBI:29108"/>
        <label>1</label>
    </ligand>
</feature>
<gene>
    <name evidence="10" type="ORF">BMF97_04725</name>
</gene>
<feature type="active site" description="Nucleophile" evidence="7">
    <location>
        <position position="233"/>
    </location>
</feature>
<name>A0A1T3IRK0_ELIME</name>
<dbReference type="STRING" id="238.BBD35_07515"/>
<sequence>MNGVMLQYFHWYTEGDSFLWTNLKENAAYLKDIGITSVWLPPAYKGASGNYSVGYDPYDLFDLGEFDQKGGVPTKYGTREEYMAAINSLKENNIQVIVDIVLNHKAGGDELETFQVVEANPEDRNEMISEPFDIESYTRFNFPGRKGKYSKFIWDFACFSGVEYADGIEGNHIYVVLNEHSEGWDDILGDELGNYDFLMSNDINFRNPNVIGELDYWGKWYHDQIGYNGVRLDAIKHIAPGFYKDWLYKLREAVDDEIFAVGEYWAPGNLDLLQQYIDATEGCMSLFDAPLQNNFYLASVQGADFDLSKIFEGSLVQSNPDKAVTLVGNHDTQPLQQLEAPVEHWFKSIAYALILLRLEGYPCIFYPDLFGAHYTDKGGDGDDYEIFIDIVQEIEILLKVRKENVYGLQRDYFDSENCIGWTLDGDFDLHGCAVLISNNGDLEKIMEIGKQYTGKQFHDVLGRVNEVVEIDENGCGKFSVYDKNVAVWLMI</sequence>
<keyword evidence="5" id="KW-0119">Carbohydrate metabolism</keyword>
<dbReference type="Pfam" id="PF00128">
    <property type="entry name" value="Alpha-amylase"/>
    <property type="match status" value="1"/>
</dbReference>
<dbReference type="InterPro" id="IPR006047">
    <property type="entry name" value="GH13_cat_dom"/>
</dbReference>
<keyword evidence="8" id="KW-0106">Calcium</keyword>
<keyword evidence="4" id="KW-0378">Hydrolase</keyword>
<keyword evidence="3 8" id="KW-0479">Metal-binding</keyword>
<evidence type="ECO:0000256" key="4">
    <source>
        <dbReference type="ARBA" id="ARBA00022801"/>
    </source>
</evidence>
<dbReference type="Gene3D" id="2.40.30.140">
    <property type="match status" value="1"/>
</dbReference>
<dbReference type="SUPFAM" id="SSF51011">
    <property type="entry name" value="Glycosyl hydrolase domain"/>
    <property type="match status" value="1"/>
</dbReference>
<comment type="caution">
    <text evidence="10">The sequence shown here is derived from an EMBL/GenBank/DDBJ whole genome shotgun (WGS) entry which is preliminary data.</text>
</comment>
<dbReference type="PIRSF" id="PIRSF001021">
    <property type="entry name" value="Alph-amls_thrmst"/>
    <property type="match status" value="1"/>
</dbReference>
<dbReference type="InterPro" id="IPR013780">
    <property type="entry name" value="Glyco_hydro_b"/>
</dbReference>
<dbReference type="GO" id="GO:0005509">
    <property type="term" value="F:calcium ion binding"/>
    <property type="evidence" value="ECO:0007669"/>
    <property type="project" value="InterPro"/>
</dbReference>
<feature type="domain" description="Glycosyl hydrolase family 13 catalytic" evidence="9">
    <location>
        <begin position="3"/>
        <end position="401"/>
    </location>
</feature>
<accession>A0A1T3IRK0</accession>
<comment type="similarity">
    <text evidence="2">Belongs to the glycosyl hydrolase 13 family.</text>
</comment>
<dbReference type="eggNOG" id="COG0366">
    <property type="taxonomic scope" value="Bacteria"/>
</dbReference>
<evidence type="ECO:0000256" key="2">
    <source>
        <dbReference type="ARBA" id="ARBA00008061"/>
    </source>
</evidence>
<dbReference type="OrthoDB" id="9806009at2"/>
<dbReference type="Pfam" id="PF09154">
    <property type="entry name" value="Alpha-amy_C_pro"/>
    <property type="match status" value="1"/>
</dbReference>
<feature type="binding site" evidence="8">
    <location>
        <position position="196"/>
    </location>
    <ligand>
        <name>Ca(2+)</name>
        <dbReference type="ChEBI" id="CHEBI:29108"/>
        <label>1</label>
    </ligand>
</feature>